<dbReference type="Gene3D" id="3.40.190.10">
    <property type="entry name" value="Periplasmic binding protein-like II"/>
    <property type="match status" value="2"/>
</dbReference>
<evidence type="ECO:0000313" key="4">
    <source>
        <dbReference type="Proteomes" id="UP001595721"/>
    </source>
</evidence>
<feature type="chain" id="PRO_5046791344" evidence="2">
    <location>
        <begin position="22"/>
        <end position="435"/>
    </location>
</feature>
<proteinExistence type="predicted"/>
<reference evidence="4" key="1">
    <citation type="journal article" date="2019" name="Int. J. Syst. Evol. Microbiol.">
        <title>The Global Catalogue of Microorganisms (GCM) 10K type strain sequencing project: providing services to taxonomists for standard genome sequencing and annotation.</title>
        <authorList>
            <consortium name="The Broad Institute Genomics Platform"/>
            <consortium name="The Broad Institute Genome Sequencing Center for Infectious Disease"/>
            <person name="Wu L."/>
            <person name="Ma J."/>
        </authorList>
    </citation>
    <scope>NUCLEOTIDE SEQUENCE [LARGE SCALE GENOMIC DNA]</scope>
    <source>
        <strain evidence="4">KCTC 42899</strain>
    </source>
</reference>
<accession>A0ABV7R3C1</accession>
<keyword evidence="1 2" id="KW-0732">Signal</keyword>
<sequence>MRGYLAHFTAILLATLLPAKAQDLAILTSFPERFSAEFVDLFADEFSGREAAGGRAGDESTAESGHDPGRGIRVLNKNTVAALDEILRGNPRRFQVFWSSSPEAFEILRRENAFAPEGVCGADGPPSVAPFAISAVGWARRRDAEVFMPAEWNDLLDPSYGGKIAMARPSRSGTTHLMVEEILQVRGWDAGWAYFLELAGNLSTLTARSFGVPEGVIDRRFDIGFTVDFLAQSRAELLDFRYGRPLVLAPAQIGILKEVGDPAQACAFLRLILSREGQLMLVQPDIGRVPYDPAIREEVRNQLPDGIIQALRLPWLDYDARASADRFWAVNTLFDLTITEVLTERRDLWRRHHELRGRVPPERLNRVRRILTEVPVSWDEARDASLRIAGGMRGTALVTLGAAEREIVANWRARVAAQLVAAERALAALERPGGR</sequence>
<dbReference type="PANTHER" id="PTHR30006:SF25">
    <property type="entry name" value="PHOSPHOGLYCERATE TRANSPORT REGULATORY PROTEIN PGTC"/>
    <property type="match status" value="1"/>
</dbReference>
<comment type="caution">
    <text evidence="3">The sequence shown here is derived from an EMBL/GenBank/DDBJ whole genome shotgun (WGS) entry which is preliminary data.</text>
</comment>
<dbReference type="Proteomes" id="UP001595721">
    <property type="component" value="Unassembled WGS sequence"/>
</dbReference>
<keyword evidence="4" id="KW-1185">Reference proteome</keyword>
<evidence type="ECO:0000313" key="3">
    <source>
        <dbReference type="EMBL" id="MFC3528665.1"/>
    </source>
</evidence>
<dbReference type="RefSeq" id="WP_377744444.1">
    <property type="nucleotide sequence ID" value="NZ_JBHRXJ010000007.1"/>
</dbReference>
<feature type="signal peptide" evidence="2">
    <location>
        <begin position="1"/>
        <end position="21"/>
    </location>
</feature>
<organism evidence="3 4">
    <name type="scientific">Paracoccus mangrovi</name>
    <dbReference type="NCBI Taxonomy" id="1715645"/>
    <lineage>
        <taxon>Bacteria</taxon>
        <taxon>Pseudomonadati</taxon>
        <taxon>Pseudomonadota</taxon>
        <taxon>Alphaproteobacteria</taxon>
        <taxon>Rhodobacterales</taxon>
        <taxon>Paracoccaceae</taxon>
        <taxon>Paracoccus</taxon>
    </lineage>
</organism>
<dbReference type="EMBL" id="JBHRXJ010000007">
    <property type="protein sequence ID" value="MFC3528665.1"/>
    <property type="molecule type" value="Genomic_DNA"/>
</dbReference>
<gene>
    <name evidence="3" type="ORF">ACFOMH_10805</name>
</gene>
<protein>
    <submittedName>
        <fullName evidence="3">ABC transporter substrate-binding protein</fullName>
    </submittedName>
</protein>
<name>A0ABV7R3C1_9RHOB</name>
<dbReference type="SUPFAM" id="SSF53850">
    <property type="entry name" value="Periplasmic binding protein-like II"/>
    <property type="match status" value="1"/>
</dbReference>
<evidence type="ECO:0000256" key="1">
    <source>
        <dbReference type="ARBA" id="ARBA00022729"/>
    </source>
</evidence>
<dbReference type="PANTHER" id="PTHR30006">
    <property type="entry name" value="THIAMINE-BINDING PERIPLASMIC PROTEIN-RELATED"/>
    <property type="match status" value="1"/>
</dbReference>
<dbReference type="Pfam" id="PF13531">
    <property type="entry name" value="SBP_bac_11"/>
    <property type="match status" value="1"/>
</dbReference>
<evidence type="ECO:0000256" key="2">
    <source>
        <dbReference type="SAM" id="SignalP"/>
    </source>
</evidence>